<dbReference type="PROSITE" id="PS51257">
    <property type="entry name" value="PROKAR_LIPOPROTEIN"/>
    <property type="match status" value="1"/>
</dbReference>
<dbReference type="OrthoDB" id="6394136at2"/>
<keyword evidence="2" id="KW-1185">Reference proteome</keyword>
<organism evidence="1 2">
    <name type="scientific">Mucilaginibacter yixingensis</name>
    <dbReference type="NCBI Taxonomy" id="1295612"/>
    <lineage>
        <taxon>Bacteria</taxon>
        <taxon>Pseudomonadati</taxon>
        <taxon>Bacteroidota</taxon>
        <taxon>Sphingobacteriia</taxon>
        <taxon>Sphingobacteriales</taxon>
        <taxon>Sphingobacteriaceae</taxon>
        <taxon>Mucilaginibacter</taxon>
    </lineage>
</organism>
<reference evidence="1 2" key="1">
    <citation type="submission" date="2018-04" db="EMBL/GenBank/DDBJ databases">
        <title>Genomic Encyclopedia of Archaeal and Bacterial Type Strains, Phase II (KMG-II): from individual species to whole genera.</title>
        <authorList>
            <person name="Goeker M."/>
        </authorList>
    </citation>
    <scope>NUCLEOTIDE SEQUENCE [LARGE SCALE GENOMIC DNA]</scope>
    <source>
        <strain evidence="1 2">DSM 26809</strain>
    </source>
</reference>
<dbReference type="Gene3D" id="2.60.120.200">
    <property type="match status" value="1"/>
</dbReference>
<proteinExistence type="predicted"/>
<dbReference type="GO" id="GO:0016829">
    <property type="term" value="F:lyase activity"/>
    <property type="evidence" value="ECO:0007669"/>
    <property type="project" value="UniProtKB-KW"/>
</dbReference>
<dbReference type="EMBL" id="QAOQ01000007">
    <property type="protein sequence ID" value="PTQ93987.1"/>
    <property type="molecule type" value="Genomic_DNA"/>
</dbReference>
<accession>A0A2T5J618</accession>
<evidence type="ECO:0000313" key="1">
    <source>
        <dbReference type="EMBL" id="PTQ93987.1"/>
    </source>
</evidence>
<dbReference type="AlphaFoldDB" id="A0A2T5J618"/>
<dbReference type="RefSeq" id="WP_107830297.1">
    <property type="nucleotide sequence ID" value="NZ_CP160205.1"/>
</dbReference>
<dbReference type="Pfam" id="PF14099">
    <property type="entry name" value="Polysacc_lyase"/>
    <property type="match status" value="1"/>
</dbReference>
<name>A0A2T5J618_9SPHI</name>
<dbReference type="InterPro" id="IPR025975">
    <property type="entry name" value="Polysacc_lyase"/>
</dbReference>
<gene>
    <name evidence="1" type="ORF">C8P68_10744</name>
</gene>
<evidence type="ECO:0000313" key="2">
    <source>
        <dbReference type="Proteomes" id="UP000244168"/>
    </source>
</evidence>
<dbReference type="Proteomes" id="UP000244168">
    <property type="component" value="Unassembled WGS sequence"/>
</dbReference>
<protein>
    <submittedName>
        <fullName evidence="1">Polysaccharide lyase-like protein</fullName>
    </submittedName>
</protein>
<keyword evidence="1" id="KW-0456">Lyase</keyword>
<sequence>MKRTFKLVQGGACVAIASLVVFTSCKKQSQLPVATTEQQSTTVPKLKSMAIGDTLLNVNYESGTLNSGITGVTATGAPASDAAYMISPGATGSYGIAHKVVFGDSSYYSFDNFRSESDADGVSAARFLPGNIRRYEVSILLKDWPAWDSSQPLSSPVLFQLKQTDGYYVPCQIMAKRNAFVARTVDTTYNTLISNFTPYVNQWVKFRIDVSWTTTNTGYMNIYYQLPGASGYTLAWSKTNVKTYVGPATGGQHGYIKWGVYTGPPTGTRIAYHDDIHIIALN</sequence>
<comment type="caution">
    <text evidence="1">The sequence shown here is derived from an EMBL/GenBank/DDBJ whole genome shotgun (WGS) entry which is preliminary data.</text>
</comment>